<keyword evidence="8 10" id="KW-0807">Transducer</keyword>
<keyword evidence="6" id="KW-1133">Transmembrane helix</keyword>
<evidence type="ECO:0000313" key="15">
    <source>
        <dbReference type="EMBL" id="STO57669.1"/>
    </source>
</evidence>
<dbReference type="PANTHER" id="PTHR32089">
    <property type="entry name" value="METHYL-ACCEPTING CHEMOTAXIS PROTEIN MCPB"/>
    <property type="match status" value="1"/>
</dbReference>
<dbReference type="GO" id="GO:0005886">
    <property type="term" value="C:plasma membrane"/>
    <property type="evidence" value="ECO:0007669"/>
    <property type="project" value="UniProtKB-SubCell"/>
</dbReference>
<evidence type="ECO:0000256" key="1">
    <source>
        <dbReference type="ARBA" id="ARBA00004429"/>
    </source>
</evidence>
<dbReference type="FunFam" id="1.10.287.950:FF:000001">
    <property type="entry name" value="Methyl-accepting chemotaxis sensory transducer"/>
    <property type="match status" value="1"/>
</dbReference>
<feature type="chain" id="PRO_5017053862" evidence="11">
    <location>
        <begin position="24"/>
        <end position="771"/>
    </location>
</feature>
<gene>
    <name evidence="15" type="primary">mcp1_3</name>
    <name evidence="15" type="ORF">NCTC11645_02062</name>
</gene>
<evidence type="ECO:0000313" key="16">
    <source>
        <dbReference type="Proteomes" id="UP000254512"/>
    </source>
</evidence>
<evidence type="ECO:0000256" key="6">
    <source>
        <dbReference type="ARBA" id="ARBA00022989"/>
    </source>
</evidence>
<dbReference type="GO" id="GO:0004888">
    <property type="term" value="F:transmembrane signaling receptor activity"/>
    <property type="evidence" value="ECO:0007669"/>
    <property type="project" value="InterPro"/>
</dbReference>
<evidence type="ECO:0000259" key="13">
    <source>
        <dbReference type="PROSITE" id="PS50192"/>
    </source>
</evidence>
<evidence type="ECO:0000259" key="12">
    <source>
        <dbReference type="PROSITE" id="PS50111"/>
    </source>
</evidence>
<dbReference type="PROSITE" id="PS50885">
    <property type="entry name" value="HAMP"/>
    <property type="match status" value="1"/>
</dbReference>
<dbReference type="InterPro" id="IPR000727">
    <property type="entry name" value="T_SNARE_dom"/>
</dbReference>
<dbReference type="Pfam" id="PF00672">
    <property type="entry name" value="HAMP"/>
    <property type="match status" value="1"/>
</dbReference>
<dbReference type="PRINTS" id="PR00260">
    <property type="entry name" value="CHEMTRNSDUCR"/>
</dbReference>
<keyword evidence="7" id="KW-0472">Membrane</keyword>
<dbReference type="AlphaFoldDB" id="A0A377HNB2"/>
<dbReference type="RefSeq" id="WP_115659854.1">
    <property type="nucleotide sequence ID" value="NZ_UGHD01000002.1"/>
</dbReference>
<dbReference type="Pfam" id="PF02743">
    <property type="entry name" value="dCache_1"/>
    <property type="match status" value="1"/>
</dbReference>
<dbReference type="Gene3D" id="3.30.450.20">
    <property type="entry name" value="PAS domain"/>
    <property type="match status" value="1"/>
</dbReference>
<dbReference type="PANTHER" id="PTHR32089:SF120">
    <property type="entry name" value="METHYL-ACCEPTING CHEMOTAXIS PROTEIN TLPQ"/>
    <property type="match status" value="1"/>
</dbReference>
<feature type="domain" description="HAMP" evidence="14">
    <location>
        <begin position="440"/>
        <end position="493"/>
    </location>
</feature>
<evidence type="ECO:0000256" key="11">
    <source>
        <dbReference type="SAM" id="SignalP"/>
    </source>
</evidence>
<dbReference type="CDD" id="cd06225">
    <property type="entry name" value="HAMP"/>
    <property type="match status" value="1"/>
</dbReference>
<comment type="subcellular location">
    <subcellularLocation>
        <location evidence="1">Cell inner membrane</location>
        <topology evidence="1">Multi-pass membrane protein</topology>
    </subcellularLocation>
</comment>
<keyword evidence="4" id="KW-0997">Cell inner membrane</keyword>
<dbReference type="Pfam" id="PF00015">
    <property type="entry name" value="MCPsignal"/>
    <property type="match status" value="1"/>
</dbReference>
<name>A0A377HNB2_GRIHO</name>
<evidence type="ECO:0000256" key="9">
    <source>
        <dbReference type="ARBA" id="ARBA00029447"/>
    </source>
</evidence>
<dbReference type="InterPro" id="IPR003660">
    <property type="entry name" value="HAMP_dom"/>
</dbReference>
<keyword evidence="11" id="KW-0732">Signal</keyword>
<dbReference type="GO" id="GO:0006935">
    <property type="term" value="P:chemotaxis"/>
    <property type="evidence" value="ECO:0007669"/>
    <property type="project" value="UniProtKB-KW"/>
</dbReference>
<keyword evidence="3" id="KW-0145">Chemotaxis</keyword>
<keyword evidence="2" id="KW-1003">Cell membrane</keyword>
<dbReference type="STRING" id="673.AL542_16200"/>
<evidence type="ECO:0000259" key="14">
    <source>
        <dbReference type="PROSITE" id="PS50885"/>
    </source>
</evidence>
<dbReference type="PROSITE" id="PS50192">
    <property type="entry name" value="T_SNARE"/>
    <property type="match status" value="1"/>
</dbReference>
<dbReference type="SMART" id="SM00283">
    <property type="entry name" value="MA"/>
    <property type="match status" value="1"/>
</dbReference>
<keyword evidence="5" id="KW-0812">Transmembrane</keyword>
<dbReference type="EMBL" id="UGHD01000002">
    <property type="protein sequence ID" value="STO57669.1"/>
    <property type="molecule type" value="Genomic_DNA"/>
</dbReference>
<evidence type="ECO:0000256" key="7">
    <source>
        <dbReference type="ARBA" id="ARBA00023136"/>
    </source>
</evidence>
<organism evidence="15 16">
    <name type="scientific">Grimontia hollisae</name>
    <name type="common">Vibrio hollisae</name>
    <dbReference type="NCBI Taxonomy" id="673"/>
    <lineage>
        <taxon>Bacteria</taxon>
        <taxon>Pseudomonadati</taxon>
        <taxon>Pseudomonadota</taxon>
        <taxon>Gammaproteobacteria</taxon>
        <taxon>Vibrionales</taxon>
        <taxon>Vibrionaceae</taxon>
        <taxon>Grimontia</taxon>
    </lineage>
</organism>
<evidence type="ECO:0000256" key="10">
    <source>
        <dbReference type="PROSITE-ProRule" id="PRU00284"/>
    </source>
</evidence>
<dbReference type="Proteomes" id="UP000254512">
    <property type="component" value="Unassembled WGS sequence"/>
</dbReference>
<protein>
    <submittedName>
        <fullName evidence="15">Methyl-accepting chemotaxis protein 1</fullName>
    </submittedName>
</protein>
<evidence type="ECO:0000256" key="8">
    <source>
        <dbReference type="ARBA" id="ARBA00023224"/>
    </source>
</evidence>
<comment type="similarity">
    <text evidence="9">Belongs to the methyl-accepting chemotaxis (MCP) protein family.</text>
</comment>
<dbReference type="InterPro" id="IPR004089">
    <property type="entry name" value="MCPsignal_dom"/>
</dbReference>
<proteinExistence type="inferred from homology"/>
<feature type="signal peptide" evidence="11">
    <location>
        <begin position="1"/>
        <end position="23"/>
    </location>
</feature>
<dbReference type="InterPro" id="IPR033479">
    <property type="entry name" value="dCache_1"/>
</dbReference>
<evidence type="ECO:0000256" key="2">
    <source>
        <dbReference type="ARBA" id="ARBA00022475"/>
    </source>
</evidence>
<dbReference type="Gene3D" id="1.10.287.950">
    <property type="entry name" value="Methyl-accepting chemotaxis protein"/>
    <property type="match status" value="1"/>
</dbReference>
<evidence type="ECO:0000256" key="3">
    <source>
        <dbReference type="ARBA" id="ARBA00022500"/>
    </source>
</evidence>
<dbReference type="InterPro" id="IPR004090">
    <property type="entry name" value="Chemotax_Me-accpt_rcpt"/>
</dbReference>
<sequence>MNISSKIKMAFVAISATAVIATAGLLATMAIDVSTTAMEKQIENQLLSVREVKKSEVENYFTNISKQLINLANSTMTEDAMVQFSQSFNSVATETFPKSNQAAILKDYYQNAFAAVYQETNNEPTNALTHLNDIDLNGLLLQQAYIGLNKNPLGSKHLLDKANDGTIYSEVHEVFHNNYRTFLESFGYYDIFLIDNAGNVVYSVFKELDYATNLQTGPYKNSGLAEAFISAKDLNKGDFAFVDFKPYYPSYDSPASFIGTPVIKGGKHVGVLAFQMPIDTINSIMTSNGKWRENGMGESGELFLVGSDGLMRSQARMLVDNKDEYLKHLGDAGVSPNIIERISTTNSSTGQQPVNSKHADQALDGKKGFVTSENHLGSTVFAAYTPIKILDTQWGLIAEISKQEALANVHALQSTLHQAAGITGIVIIAIAMICAWLMASSISRPIVALTHHITTIATHHDLTVRLNTKGKDEIAQLSSSMNAMLDDFMRLIKGADSTVKSLGIASSDIQENISSMRYEVDQQAANSSQVAAAATEMSASISEVAHFANTASVSSEDVMQSVKQSADVGKQLVHEISSLSEKMNEATQSMEQLSSESHSIGSVLDVIQDIAEQTNLLALNAAIEAARAGEQGRGFAVVADEVRSLAIRTQTSTEEIRAKVESLQAETKKVVNGIHGANQFVASSVDNCNRNNDMLEQITNMMADINDMNTQIATAATEQSSVTEEITENVTNIARSSENVSERTVSTDDTALSINEQAKKLTKQIGIFKIA</sequence>
<evidence type="ECO:0000256" key="4">
    <source>
        <dbReference type="ARBA" id="ARBA00022519"/>
    </source>
</evidence>
<feature type="domain" description="Methyl-accepting transducer" evidence="12">
    <location>
        <begin position="498"/>
        <end position="734"/>
    </location>
</feature>
<dbReference type="SUPFAM" id="SSF58104">
    <property type="entry name" value="Methyl-accepting chemotaxis protein (MCP) signaling domain"/>
    <property type="match status" value="1"/>
</dbReference>
<evidence type="ECO:0000256" key="5">
    <source>
        <dbReference type="ARBA" id="ARBA00022692"/>
    </source>
</evidence>
<dbReference type="PROSITE" id="PS50111">
    <property type="entry name" value="CHEMOTAXIS_TRANSDUC_2"/>
    <property type="match status" value="1"/>
</dbReference>
<dbReference type="CDD" id="cd11386">
    <property type="entry name" value="MCP_signal"/>
    <property type="match status" value="1"/>
</dbReference>
<accession>A0A377HNB2</accession>
<dbReference type="SMART" id="SM00304">
    <property type="entry name" value="HAMP"/>
    <property type="match status" value="1"/>
</dbReference>
<dbReference type="GO" id="GO:0007165">
    <property type="term" value="P:signal transduction"/>
    <property type="evidence" value="ECO:0007669"/>
    <property type="project" value="UniProtKB-KW"/>
</dbReference>
<reference evidence="15 16" key="1">
    <citation type="submission" date="2018-06" db="EMBL/GenBank/DDBJ databases">
        <authorList>
            <consortium name="Pathogen Informatics"/>
            <person name="Doyle S."/>
        </authorList>
    </citation>
    <scope>NUCLEOTIDE SEQUENCE [LARGE SCALE GENOMIC DNA]</scope>
    <source>
        <strain evidence="15 16">NCTC11645</strain>
    </source>
</reference>
<feature type="domain" description="T-SNARE coiled-coil homology" evidence="13">
    <location>
        <begin position="691"/>
        <end position="747"/>
    </location>
</feature>